<dbReference type="eggNOG" id="COG0456">
    <property type="taxonomic scope" value="Bacteria"/>
</dbReference>
<keyword evidence="1 4" id="KW-0808">Transferase</keyword>
<evidence type="ECO:0000256" key="1">
    <source>
        <dbReference type="ARBA" id="ARBA00022679"/>
    </source>
</evidence>
<accession>K9U9H6</accession>
<dbReference type="InterPro" id="IPR016181">
    <property type="entry name" value="Acyl_CoA_acyltransferase"/>
</dbReference>
<reference evidence="4 5" key="1">
    <citation type="submission" date="2012-05" db="EMBL/GenBank/DDBJ databases">
        <title>Finished chromosome of genome of Chamaesiphon sp. PCC 6605.</title>
        <authorList>
            <consortium name="US DOE Joint Genome Institute"/>
            <person name="Gugger M."/>
            <person name="Coursin T."/>
            <person name="Rippka R."/>
            <person name="Tandeau De Marsac N."/>
            <person name="Huntemann M."/>
            <person name="Wei C.-L."/>
            <person name="Han J."/>
            <person name="Detter J.C."/>
            <person name="Han C."/>
            <person name="Tapia R."/>
            <person name="Chen A."/>
            <person name="Kyrpides N."/>
            <person name="Mavromatis K."/>
            <person name="Markowitz V."/>
            <person name="Szeto E."/>
            <person name="Ivanova N."/>
            <person name="Pagani I."/>
            <person name="Pati A."/>
            <person name="Goodwin L."/>
            <person name="Nordberg H.P."/>
            <person name="Cantor M.N."/>
            <person name="Hua S.X."/>
            <person name="Woyke T."/>
            <person name="Kerfeld C.A."/>
        </authorList>
    </citation>
    <scope>NUCLEOTIDE SEQUENCE [LARGE SCALE GENOMIC DNA]</scope>
    <source>
        <strain evidence="5">ATCC 27169 / PCC 6605</strain>
    </source>
</reference>
<dbReference type="KEGG" id="cmp:Cha6605_0456"/>
<dbReference type="RefSeq" id="WP_015157941.1">
    <property type="nucleotide sequence ID" value="NC_019697.1"/>
</dbReference>
<evidence type="ECO:0000259" key="3">
    <source>
        <dbReference type="PROSITE" id="PS51186"/>
    </source>
</evidence>
<dbReference type="GO" id="GO:0008080">
    <property type="term" value="F:N-acetyltransferase activity"/>
    <property type="evidence" value="ECO:0007669"/>
    <property type="project" value="TreeGrafter"/>
</dbReference>
<protein>
    <submittedName>
        <fullName evidence="4">Acetyltransferase</fullName>
    </submittedName>
</protein>
<name>K9U9H6_CHAP6</name>
<dbReference type="Pfam" id="PF00583">
    <property type="entry name" value="Acetyltransf_1"/>
    <property type="match status" value="1"/>
</dbReference>
<dbReference type="InterPro" id="IPR000182">
    <property type="entry name" value="GNAT_dom"/>
</dbReference>
<dbReference type="OrthoDB" id="9792929at2"/>
<dbReference type="PANTHER" id="PTHR10545">
    <property type="entry name" value="DIAMINE N-ACETYLTRANSFERASE"/>
    <property type="match status" value="1"/>
</dbReference>
<evidence type="ECO:0000256" key="2">
    <source>
        <dbReference type="ARBA" id="ARBA00023315"/>
    </source>
</evidence>
<dbReference type="PATRIC" id="fig|1173020.3.peg.543"/>
<gene>
    <name evidence="4" type="ORF">Cha6605_0456</name>
</gene>
<sequence>MTIDTSTIEVIEADLTVAEHALAVITLMDEYASDPMGGSRGLSDYVKTHLISELTKRKTSYVILAFVERKPAGLIICFEGFSTFACQPLLNIHDAIVSLPYRGLGLSKLMLQFAEQIAVDLGCCKLTLEVLEHNYIAQKAYRSFGFEGYALNPQLGKALFWEKKL</sequence>
<dbReference type="AlphaFoldDB" id="K9U9H6"/>
<keyword evidence="2" id="KW-0012">Acyltransferase</keyword>
<dbReference type="HOGENOM" id="CLU_1640695_0_0_3"/>
<dbReference type="PROSITE" id="PS51186">
    <property type="entry name" value="GNAT"/>
    <property type="match status" value="1"/>
</dbReference>
<feature type="domain" description="N-acetyltransferase" evidence="3">
    <location>
        <begin position="8"/>
        <end position="165"/>
    </location>
</feature>
<dbReference type="InterPro" id="IPR051016">
    <property type="entry name" value="Diverse_Substrate_AcTransf"/>
</dbReference>
<dbReference type="Proteomes" id="UP000010366">
    <property type="component" value="Chromosome"/>
</dbReference>
<dbReference type="SUPFAM" id="SSF55729">
    <property type="entry name" value="Acyl-CoA N-acyltransferases (Nat)"/>
    <property type="match status" value="1"/>
</dbReference>
<dbReference type="PANTHER" id="PTHR10545:SF29">
    <property type="entry name" value="GH14572P-RELATED"/>
    <property type="match status" value="1"/>
</dbReference>
<dbReference type="Gene3D" id="3.40.630.30">
    <property type="match status" value="1"/>
</dbReference>
<proteinExistence type="predicted"/>
<dbReference type="EMBL" id="CP003600">
    <property type="protein sequence ID" value="AFY91747.1"/>
    <property type="molecule type" value="Genomic_DNA"/>
</dbReference>
<dbReference type="CDD" id="cd04301">
    <property type="entry name" value="NAT_SF"/>
    <property type="match status" value="1"/>
</dbReference>
<keyword evidence="5" id="KW-1185">Reference proteome</keyword>
<dbReference type="STRING" id="1173020.Cha6605_0456"/>
<evidence type="ECO:0000313" key="4">
    <source>
        <dbReference type="EMBL" id="AFY91747.1"/>
    </source>
</evidence>
<evidence type="ECO:0000313" key="5">
    <source>
        <dbReference type="Proteomes" id="UP000010366"/>
    </source>
</evidence>
<organism evidence="4 5">
    <name type="scientific">Chamaesiphon minutus (strain ATCC 27169 / PCC 6605)</name>
    <dbReference type="NCBI Taxonomy" id="1173020"/>
    <lineage>
        <taxon>Bacteria</taxon>
        <taxon>Bacillati</taxon>
        <taxon>Cyanobacteriota</taxon>
        <taxon>Cyanophyceae</taxon>
        <taxon>Gomontiellales</taxon>
        <taxon>Chamaesiphonaceae</taxon>
        <taxon>Chamaesiphon</taxon>
    </lineage>
</organism>